<organism evidence="4">
    <name type="scientific">uncultured Nocardioides sp</name>
    <dbReference type="NCBI Taxonomy" id="198441"/>
    <lineage>
        <taxon>Bacteria</taxon>
        <taxon>Bacillati</taxon>
        <taxon>Actinomycetota</taxon>
        <taxon>Actinomycetes</taxon>
        <taxon>Propionibacteriales</taxon>
        <taxon>Nocardioidaceae</taxon>
        <taxon>Nocardioides</taxon>
        <taxon>environmental samples</taxon>
    </lineage>
</organism>
<feature type="compositionally biased region" description="Low complexity" evidence="1">
    <location>
        <begin position="47"/>
        <end position="68"/>
    </location>
</feature>
<evidence type="ECO:0000259" key="3">
    <source>
        <dbReference type="Pfam" id="PF00884"/>
    </source>
</evidence>
<gene>
    <name evidence="4" type="ORF">AVDCRST_MAG60-477</name>
</gene>
<keyword evidence="4" id="KW-0378">Hydrolase</keyword>
<evidence type="ECO:0000256" key="1">
    <source>
        <dbReference type="SAM" id="MobiDB-lite"/>
    </source>
</evidence>
<dbReference type="PANTHER" id="PTHR43108:SF8">
    <property type="entry name" value="SD21168P"/>
    <property type="match status" value="1"/>
</dbReference>
<evidence type="ECO:0000256" key="2">
    <source>
        <dbReference type="SAM" id="SignalP"/>
    </source>
</evidence>
<name>A0A6J4N1V1_9ACTN</name>
<dbReference type="Gene3D" id="3.40.720.10">
    <property type="entry name" value="Alkaline Phosphatase, subunit A"/>
    <property type="match status" value="1"/>
</dbReference>
<protein>
    <submittedName>
        <fullName evidence="4">Choline-sulfatase</fullName>
        <ecNumber evidence="4">3.1.6.6</ecNumber>
    </submittedName>
</protein>
<dbReference type="EMBL" id="CADCUN010000052">
    <property type="protein sequence ID" value="CAA9375649.1"/>
    <property type="molecule type" value="Genomic_DNA"/>
</dbReference>
<dbReference type="PANTHER" id="PTHR43108">
    <property type="entry name" value="N-ACETYLGLUCOSAMINE-6-SULFATASE FAMILY MEMBER"/>
    <property type="match status" value="1"/>
</dbReference>
<dbReference type="SUPFAM" id="SSF53649">
    <property type="entry name" value="Alkaline phosphatase-like"/>
    <property type="match status" value="1"/>
</dbReference>
<feature type="domain" description="Sulfatase N-terminal" evidence="3">
    <location>
        <begin position="74"/>
        <end position="449"/>
    </location>
</feature>
<evidence type="ECO:0000313" key="4">
    <source>
        <dbReference type="EMBL" id="CAA9375649.1"/>
    </source>
</evidence>
<feature type="chain" id="PRO_5038378157" evidence="2">
    <location>
        <begin position="25"/>
        <end position="587"/>
    </location>
</feature>
<sequence>MLNVRRTAAAVCLLALTACGTAVTGVGRADGDRGTAPGSFAAQPAAQPAAQSAAQRAAQPAALSAQGSKAPGRPNIVLVLMDDFSMDLLQTMRSARDMKRRGASYSHAFVVDSLCCVSRSSLFTGQYPHQTGVRTNTSGNAAGMPLGGWSAFAGYDNPERSFNVALQQGGYTTGFVGKYLNEYEWVPGRAVPSVPPGWSEFNVVFGSAYDGWDFGSSYLDGGRLKVRQHDAPPLSAPMAERDRAYAGSVIERYAMDFIKDHEPDAAPYFLEVSAYAPHNRTQPKPYYPGDPVFPPMFRDRPRDGKPGNCGRVACTDLTTKDLPGFGDNRKDNRPLTRTGKRARAWNTRANPFSPASNVNDLRNRAMMAQSIDRTVRRILRTVGDDTYVVLTSDNGFHLGQNGLGRGKGTAYDTDVHVPLLVVGPGVVKGTRAELTSNIDLAPTFEEIAGLAPRPYRFGTSLVPTFADPSLVRRNHVFFEHTAQALTKKDPDSALRGDELDRIPSYVAVRSRTGLLIRYDFDNAADRVEHGYEFYTYKDRVWEKTNSFAQKRHAVEVKALMAKLTAFDDCVGQSGNDPVGSACRAITS</sequence>
<feature type="signal peptide" evidence="2">
    <location>
        <begin position="1"/>
        <end position="24"/>
    </location>
</feature>
<dbReference type="InterPro" id="IPR017850">
    <property type="entry name" value="Alkaline_phosphatase_core_sf"/>
</dbReference>
<keyword evidence="2" id="KW-0732">Signal</keyword>
<accession>A0A6J4N1V1</accession>
<dbReference type="Pfam" id="PF00884">
    <property type="entry name" value="Sulfatase"/>
    <property type="match status" value="1"/>
</dbReference>
<dbReference type="PROSITE" id="PS51257">
    <property type="entry name" value="PROKAR_LIPOPROTEIN"/>
    <property type="match status" value="1"/>
</dbReference>
<dbReference type="InterPro" id="IPR000917">
    <property type="entry name" value="Sulfatase_N"/>
</dbReference>
<feature type="region of interest" description="Disordered" evidence="1">
    <location>
        <begin position="47"/>
        <end position="69"/>
    </location>
</feature>
<dbReference type="AlphaFoldDB" id="A0A6J4N1V1"/>
<dbReference type="GO" id="GO:0047753">
    <property type="term" value="F:choline-sulfatase activity"/>
    <property type="evidence" value="ECO:0007669"/>
    <property type="project" value="UniProtKB-EC"/>
</dbReference>
<dbReference type="EC" id="3.1.6.6" evidence="4"/>
<proteinExistence type="predicted"/>
<reference evidence="4" key="1">
    <citation type="submission" date="2020-02" db="EMBL/GenBank/DDBJ databases">
        <authorList>
            <person name="Meier V. D."/>
        </authorList>
    </citation>
    <scope>NUCLEOTIDE SEQUENCE</scope>
    <source>
        <strain evidence="4">AVDCRST_MAG60</strain>
    </source>
</reference>